<dbReference type="GO" id="GO:0003677">
    <property type="term" value="F:DNA binding"/>
    <property type="evidence" value="ECO:0007669"/>
    <property type="project" value="UniProtKB-KW"/>
</dbReference>
<evidence type="ECO:0000256" key="6">
    <source>
        <dbReference type="SAM" id="Coils"/>
    </source>
</evidence>
<dbReference type="InterPro" id="IPR015525">
    <property type="entry name" value="BRCA2"/>
</dbReference>
<dbReference type="PROSITE" id="PS50138">
    <property type="entry name" value="BRCA2_REPEAT"/>
    <property type="match status" value="4"/>
</dbReference>
<organism evidence="11 12">
    <name type="scientific">Odynerus spinipes</name>
    <dbReference type="NCBI Taxonomy" id="1348599"/>
    <lineage>
        <taxon>Eukaryota</taxon>
        <taxon>Metazoa</taxon>
        <taxon>Ecdysozoa</taxon>
        <taxon>Arthropoda</taxon>
        <taxon>Hexapoda</taxon>
        <taxon>Insecta</taxon>
        <taxon>Pterygota</taxon>
        <taxon>Neoptera</taxon>
        <taxon>Endopterygota</taxon>
        <taxon>Hymenoptera</taxon>
        <taxon>Apocrita</taxon>
        <taxon>Aculeata</taxon>
        <taxon>Vespoidea</taxon>
        <taxon>Vespidae</taxon>
        <taxon>Eumeninae</taxon>
        <taxon>Odynerus</taxon>
    </lineage>
</organism>
<dbReference type="Pfam" id="PF00634">
    <property type="entry name" value="BRCA2"/>
    <property type="match status" value="3"/>
</dbReference>
<comment type="caution">
    <text evidence="11">The sequence shown here is derived from an EMBL/GenBank/DDBJ whole genome shotgun (WGS) entry which is preliminary data.</text>
</comment>
<evidence type="ECO:0000256" key="5">
    <source>
        <dbReference type="ARBA" id="ARBA00023204"/>
    </source>
</evidence>
<keyword evidence="2" id="KW-0227">DNA damage</keyword>
<dbReference type="PANTHER" id="PTHR11289:SF0">
    <property type="entry name" value="BREAST CANCER TYPE 2 SUSCEPTIBILITY PROTEIN"/>
    <property type="match status" value="1"/>
</dbReference>
<dbReference type="InterPro" id="IPR015188">
    <property type="entry name" value="BRCA2_OB_3"/>
</dbReference>
<keyword evidence="3" id="KW-0238">DNA-binding</keyword>
<dbReference type="Pfam" id="PF09103">
    <property type="entry name" value="BRCA-2_OB1"/>
    <property type="match status" value="1"/>
</dbReference>
<sequence length="1494" mass="167398">MDINKEECTNFTPIKNCEESGKQNKINGYISEDTNSNCSADSNELFSDDENDDVIYYTPNVSRSTDPSFLNISETSLLHTNKQAQINEQWTADLETPQAKKNDQIQAYMDKSLQSSVEKSVSASKQFTPNTSYFKNQFNEATSTSPVINCTRVRRRTKRRIFKTTSIAIDTAIDPAHCENVITLNIQDKHEEAQLRVPNKNNDGIEQVHVSKSQDTSPTDNNTSTQDFFCNASFANIDQICANFAGKNDTCNTENNNERKLIKDVSEDNIRQDLNECDEKKNSDCNSKVTSVSNIGFSTASGKHIYVSDSAISNAKSLLEADDTSSTNIPLVNKKDVTLPKSNKEFVKVLPVKNTDNSASVSFTTAKGQLIKPSEKALEKARALFADQMNDIPGEITKLSIENTKDLIKNSFLPEKKCNVNKVMTSHSERNKTKVTLNDKVVLRDRANIPVNNMEIKKQLPSSSFATAGGRSLSISDKALSKAKKMLVEQLEDNIQINKNMLNSNHLMQTEVCVSDQINKPIETTQSLKSTDSNLKGPPIQPAIVSNIGFSTAAGRKVSVSKEALSKAEMLLSDDISDVGKSNNLLDKPINKRKSLHVCDGTLDQLSSLNAKKVRLSNKSTTTEKENNTLSENTGITQSNNTFTNEIMASTAALLEDEEDIDQNIKWVSKGENCEPKKNNKTPSPVIGRQLVPRKRGKKRSLQFNEKQDVMPSNKSNINTDMNKQSCVFNNICVKEPAVKNVEDMLQKRLEAVSQQEKIIRDKRFNRPKATAGTLLSYKEENRNARLSWKKLVGNDVPHLCSLKELINRDTSSEILSITAATALSYKFQCSHFYGEEIIQEHPGGLKMEDGGYLIPDEDDCAGVLEIKQSFLASPGVDPSLLPTGWVENHYKWIVWKLASMDRIKFNSISLPRALTPTNVMLQLKYRYDREIDRLQRPCLRRILEKDDSASQRMILCVSTIVRSTDIENNEQSPKMSGINHWKMLLTDGWYSIPASIDAAMMSYIVSGKVHEGTKLITFGAELLNLDQGCPPLEIPNDVSLKIHTNSTRRVRWDTKLGYAPHPGPMLIRLQNVSPYGGLIGKIKVVVTRTYPMLYHEKNILGESVFRNSRCEEKANVAYEEECRSRIEAFYAEAEKKFEKKISNEQHEAEKFMQKLESKLRESLPPPRQVTPVFKVRVSEEDTSAILTIWAPSEDIVDILKEGTCITIRSVFASGKRAGDLQLTASRSTSFNKENMCKDFPKSRVYTPLQSVTESSFNPLYGEFDTVGIVSSVVTSPYGMKNFEAVNIAYPHENIQEGASGSSYLSILFWEGVSTFGYAEILTVGSLVACSNLEWRRCTSWNIPVAYCTDRTVFVRNPRQNHLCQAFERLKDLIKMPYAAYAAKCAEEISLEIQKKTSLRIPSYGTPDKSTPDKFKTDSSKSTGSGSRLDVRNVNSNSIKSAAIQRRLEKLHYYSNPPELSPLVLKNSSSRVSLDFRSPIRNDTLKPTKLNMDP</sequence>
<keyword evidence="4" id="KW-0233">DNA recombination</keyword>
<feature type="compositionally biased region" description="Basic and acidic residues" evidence="7">
    <location>
        <begin position="1410"/>
        <end position="1419"/>
    </location>
</feature>
<dbReference type="Proteomes" id="UP001258017">
    <property type="component" value="Unassembled WGS sequence"/>
</dbReference>
<feature type="region of interest" description="Disordered" evidence="7">
    <location>
        <begin position="1402"/>
        <end position="1432"/>
    </location>
</feature>
<evidence type="ECO:0000256" key="2">
    <source>
        <dbReference type="ARBA" id="ARBA00022763"/>
    </source>
</evidence>
<dbReference type="CDD" id="cd04493">
    <property type="entry name" value="BRCA2DBD_OB1"/>
    <property type="match status" value="1"/>
</dbReference>
<dbReference type="Gene3D" id="2.40.50.140">
    <property type="entry name" value="Nucleic acid-binding proteins"/>
    <property type="match status" value="4"/>
</dbReference>
<keyword evidence="1" id="KW-0677">Repeat</keyword>
<dbReference type="GO" id="GO:0005634">
    <property type="term" value="C:nucleus"/>
    <property type="evidence" value="ECO:0007669"/>
    <property type="project" value="TreeGrafter"/>
</dbReference>
<dbReference type="InterPro" id="IPR012340">
    <property type="entry name" value="NA-bd_OB-fold"/>
</dbReference>
<dbReference type="EMBL" id="JAIFRP010000012">
    <property type="protein sequence ID" value="KAK2586586.1"/>
    <property type="molecule type" value="Genomic_DNA"/>
</dbReference>
<evidence type="ECO:0000259" key="9">
    <source>
        <dbReference type="Pfam" id="PF09104"/>
    </source>
</evidence>
<dbReference type="GO" id="GO:0006355">
    <property type="term" value="P:regulation of DNA-templated transcription"/>
    <property type="evidence" value="ECO:0007669"/>
    <property type="project" value="TreeGrafter"/>
</dbReference>
<dbReference type="SUPFAM" id="SSF50249">
    <property type="entry name" value="Nucleic acid-binding proteins"/>
    <property type="match status" value="3"/>
</dbReference>
<feature type="coiled-coil region" evidence="6">
    <location>
        <begin position="1135"/>
        <end position="1162"/>
    </location>
</feature>
<keyword evidence="12" id="KW-1185">Reference proteome</keyword>
<evidence type="ECO:0000313" key="12">
    <source>
        <dbReference type="Proteomes" id="UP001258017"/>
    </source>
</evidence>
<evidence type="ECO:0000256" key="1">
    <source>
        <dbReference type="ARBA" id="ARBA00022737"/>
    </source>
</evidence>
<accession>A0AAD9RVF3</accession>
<reference evidence="11" key="2">
    <citation type="journal article" date="2023" name="Commun. Biol.">
        <title>Intrasexual cuticular hydrocarbon dimorphism in a wasp sheds light on hydrocarbon biosynthesis genes in Hymenoptera.</title>
        <authorList>
            <person name="Moris V.C."/>
            <person name="Podsiadlowski L."/>
            <person name="Martin S."/>
            <person name="Oeyen J.P."/>
            <person name="Donath A."/>
            <person name="Petersen M."/>
            <person name="Wilbrandt J."/>
            <person name="Misof B."/>
            <person name="Liedtke D."/>
            <person name="Thamm M."/>
            <person name="Scheiner R."/>
            <person name="Schmitt T."/>
            <person name="Niehuis O."/>
        </authorList>
    </citation>
    <scope>NUCLEOTIDE SEQUENCE</scope>
    <source>
        <strain evidence="11">GBR_01_08_01A</strain>
    </source>
</reference>
<dbReference type="Pfam" id="PF09104">
    <property type="entry name" value="BRCA-2_OB3"/>
    <property type="match status" value="1"/>
</dbReference>
<gene>
    <name evidence="11" type="ORF">KPH14_011464</name>
</gene>
<protein>
    <recommendedName>
        <fullName evidence="13">Breast cancer type 2 susceptibility protein</fullName>
    </recommendedName>
</protein>
<evidence type="ECO:0008006" key="13">
    <source>
        <dbReference type="Google" id="ProtNLM"/>
    </source>
</evidence>
<dbReference type="InterPro" id="IPR015252">
    <property type="entry name" value="BRCA2_hlx"/>
</dbReference>
<dbReference type="InterPro" id="IPR002093">
    <property type="entry name" value="BRCA2_repeat"/>
</dbReference>
<feature type="domain" description="Breast cancer type 2 susceptibility protein helical" evidence="10">
    <location>
        <begin position="752"/>
        <end position="934"/>
    </location>
</feature>
<keyword evidence="5" id="KW-0234">DNA repair</keyword>
<evidence type="ECO:0000259" key="10">
    <source>
        <dbReference type="Pfam" id="PF09169"/>
    </source>
</evidence>
<evidence type="ECO:0000313" key="11">
    <source>
        <dbReference type="EMBL" id="KAK2586586.1"/>
    </source>
</evidence>
<evidence type="ECO:0000256" key="7">
    <source>
        <dbReference type="SAM" id="MobiDB-lite"/>
    </source>
</evidence>
<dbReference type="InterPro" id="IPR015187">
    <property type="entry name" value="BRCA2_OB_1"/>
</dbReference>
<name>A0AAD9RVF3_9HYME</name>
<dbReference type="Pfam" id="PF09169">
    <property type="entry name" value="BRCA-2_helical"/>
    <property type="match status" value="1"/>
</dbReference>
<feature type="domain" description="BRCA2 OB3" evidence="9">
    <location>
        <begin position="1244"/>
        <end position="1393"/>
    </location>
</feature>
<evidence type="ECO:0000259" key="8">
    <source>
        <dbReference type="Pfam" id="PF09103"/>
    </source>
</evidence>
<reference evidence="11" key="1">
    <citation type="submission" date="2021-08" db="EMBL/GenBank/DDBJ databases">
        <authorList>
            <person name="Misof B."/>
            <person name="Oliver O."/>
            <person name="Podsiadlowski L."/>
            <person name="Donath A."/>
            <person name="Peters R."/>
            <person name="Mayer C."/>
            <person name="Rust J."/>
            <person name="Gunkel S."/>
            <person name="Lesny P."/>
            <person name="Martin S."/>
            <person name="Oeyen J.P."/>
            <person name="Petersen M."/>
            <person name="Panagiotis P."/>
            <person name="Wilbrandt J."/>
            <person name="Tanja T."/>
        </authorList>
    </citation>
    <scope>NUCLEOTIDE SEQUENCE</scope>
    <source>
        <strain evidence="11">GBR_01_08_01A</strain>
        <tissue evidence="11">Thorax + abdomen</tissue>
    </source>
</reference>
<dbReference type="SUPFAM" id="SSF81872">
    <property type="entry name" value="BRCA2 helical domain"/>
    <property type="match status" value="1"/>
</dbReference>
<dbReference type="GO" id="GO:0000724">
    <property type="term" value="P:double-strand break repair via homologous recombination"/>
    <property type="evidence" value="ECO:0007669"/>
    <property type="project" value="InterPro"/>
</dbReference>
<evidence type="ECO:0000256" key="3">
    <source>
        <dbReference type="ARBA" id="ARBA00023125"/>
    </source>
</evidence>
<feature type="domain" description="BRCA2 OB1" evidence="8">
    <location>
        <begin position="938"/>
        <end position="1060"/>
    </location>
</feature>
<dbReference type="PANTHER" id="PTHR11289">
    <property type="entry name" value="BREAST CANCER TYPE 2 SUSCEPTIBILITY PROTEIN BRCA2"/>
    <property type="match status" value="1"/>
</dbReference>
<keyword evidence="6" id="KW-0175">Coiled coil</keyword>
<evidence type="ECO:0000256" key="4">
    <source>
        <dbReference type="ARBA" id="ARBA00023172"/>
    </source>
</evidence>
<dbReference type="InterPro" id="IPR036315">
    <property type="entry name" value="BRCA2_hlx_sf"/>
</dbReference>
<proteinExistence type="predicted"/>